<evidence type="ECO:0000256" key="1">
    <source>
        <dbReference type="ARBA" id="ARBA00022553"/>
    </source>
</evidence>
<evidence type="ECO:0000256" key="2">
    <source>
        <dbReference type="ARBA" id="ARBA00023012"/>
    </source>
</evidence>
<feature type="compositionally biased region" description="Pro residues" evidence="4">
    <location>
        <begin position="9"/>
        <end position="18"/>
    </location>
</feature>
<dbReference type="InterPro" id="IPR001789">
    <property type="entry name" value="Sig_transdc_resp-reg_receiver"/>
</dbReference>
<sequence>MSLPVSSPVTPPGSPPSPTMSMGSINDQSQRLDMALQLSMRKIRVMIVDDNCINLAILSRMLTVHFAESVQLTAVMTSGVAALQTLGKEEVDLILMDIDMPVLTGVETAAAIRENRPEYPILAQNQKVPIIAVTTSDGCAQRQLYLQVGMSDCVSKPIALPRLRKAINSAIWPCGRWSC</sequence>
<dbReference type="AlphaFoldDB" id="A0A9P6RT90"/>
<evidence type="ECO:0000256" key="4">
    <source>
        <dbReference type="SAM" id="MobiDB-lite"/>
    </source>
</evidence>
<feature type="region of interest" description="Disordered" evidence="4">
    <location>
        <begin position="1"/>
        <end position="25"/>
    </location>
</feature>
<keyword evidence="7" id="KW-1185">Reference proteome</keyword>
<reference evidence="6" key="1">
    <citation type="journal article" date="2020" name="Fungal Divers.">
        <title>Resolving the Mortierellaceae phylogeny through synthesis of multi-gene phylogenetics and phylogenomics.</title>
        <authorList>
            <person name="Vandepol N."/>
            <person name="Liber J."/>
            <person name="Desiro A."/>
            <person name="Na H."/>
            <person name="Kennedy M."/>
            <person name="Barry K."/>
            <person name="Grigoriev I.V."/>
            <person name="Miller A.N."/>
            <person name="O'Donnell K."/>
            <person name="Stajich J.E."/>
            <person name="Bonito G."/>
        </authorList>
    </citation>
    <scope>NUCLEOTIDE SEQUENCE</scope>
    <source>
        <strain evidence="6">REB-010B</strain>
    </source>
</reference>
<keyword evidence="1 3" id="KW-0597">Phosphoprotein</keyword>
<evidence type="ECO:0000256" key="3">
    <source>
        <dbReference type="PROSITE-ProRule" id="PRU00169"/>
    </source>
</evidence>
<comment type="caution">
    <text evidence="6">The sequence shown here is derived from an EMBL/GenBank/DDBJ whole genome shotgun (WGS) entry which is preliminary data.</text>
</comment>
<gene>
    <name evidence="6" type="primary">SRR1_1</name>
    <name evidence="6" type="ORF">BGZ99_006052</name>
</gene>
<feature type="modified residue" description="4-aspartylphosphate" evidence="3">
    <location>
        <position position="97"/>
    </location>
</feature>
<accession>A0A9P6RT90</accession>
<dbReference type="SUPFAM" id="SSF52172">
    <property type="entry name" value="CheY-like"/>
    <property type="match status" value="1"/>
</dbReference>
<dbReference type="PANTHER" id="PTHR45339:SF1">
    <property type="entry name" value="HYBRID SIGNAL TRANSDUCTION HISTIDINE KINASE J"/>
    <property type="match status" value="1"/>
</dbReference>
<dbReference type="CDD" id="cd17546">
    <property type="entry name" value="REC_hyHK_CKI1_RcsC-like"/>
    <property type="match status" value="1"/>
</dbReference>
<keyword evidence="2" id="KW-0902">Two-component regulatory system</keyword>
<dbReference type="PROSITE" id="PS50110">
    <property type="entry name" value="RESPONSE_REGULATORY"/>
    <property type="match status" value="1"/>
</dbReference>
<name>A0A9P6RT90_9FUNG</name>
<dbReference type="SMART" id="SM00448">
    <property type="entry name" value="REC"/>
    <property type="match status" value="1"/>
</dbReference>
<dbReference type="EMBL" id="JAAAIP010000040">
    <property type="protein sequence ID" value="KAG0328182.1"/>
    <property type="molecule type" value="Genomic_DNA"/>
</dbReference>
<dbReference type="OrthoDB" id="21225at2759"/>
<evidence type="ECO:0000259" key="5">
    <source>
        <dbReference type="PROSITE" id="PS50110"/>
    </source>
</evidence>
<proteinExistence type="predicted"/>
<evidence type="ECO:0000313" key="7">
    <source>
        <dbReference type="Proteomes" id="UP000738325"/>
    </source>
</evidence>
<protein>
    <submittedName>
        <fullName evidence="6">Sensitivity to red-light reduced protein</fullName>
    </submittedName>
</protein>
<dbReference type="Proteomes" id="UP000738325">
    <property type="component" value="Unassembled WGS sequence"/>
</dbReference>
<dbReference type="Gene3D" id="3.40.50.2300">
    <property type="match status" value="1"/>
</dbReference>
<feature type="domain" description="Response regulatory" evidence="5">
    <location>
        <begin position="44"/>
        <end position="171"/>
    </location>
</feature>
<dbReference type="GO" id="GO:0000160">
    <property type="term" value="P:phosphorelay signal transduction system"/>
    <property type="evidence" value="ECO:0007669"/>
    <property type="project" value="UniProtKB-KW"/>
</dbReference>
<evidence type="ECO:0000313" key="6">
    <source>
        <dbReference type="EMBL" id="KAG0328182.1"/>
    </source>
</evidence>
<dbReference type="InterPro" id="IPR011006">
    <property type="entry name" value="CheY-like_superfamily"/>
</dbReference>
<organism evidence="6 7">
    <name type="scientific">Dissophora globulifera</name>
    <dbReference type="NCBI Taxonomy" id="979702"/>
    <lineage>
        <taxon>Eukaryota</taxon>
        <taxon>Fungi</taxon>
        <taxon>Fungi incertae sedis</taxon>
        <taxon>Mucoromycota</taxon>
        <taxon>Mortierellomycotina</taxon>
        <taxon>Mortierellomycetes</taxon>
        <taxon>Mortierellales</taxon>
        <taxon>Mortierellaceae</taxon>
        <taxon>Dissophora</taxon>
    </lineage>
</organism>
<dbReference type="Pfam" id="PF00072">
    <property type="entry name" value="Response_reg"/>
    <property type="match status" value="1"/>
</dbReference>
<dbReference type="PANTHER" id="PTHR45339">
    <property type="entry name" value="HYBRID SIGNAL TRANSDUCTION HISTIDINE KINASE J"/>
    <property type="match status" value="1"/>
</dbReference>